<gene>
    <name evidence="2" type="ORF">BGZ96_007816</name>
</gene>
<proteinExistence type="predicted"/>
<dbReference type="EMBL" id="JAAAIM010000412">
    <property type="protein sequence ID" value="KAG0288427.1"/>
    <property type="molecule type" value="Genomic_DNA"/>
</dbReference>
<feature type="compositionally biased region" description="Polar residues" evidence="1">
    <location>
        <begin position="275"/>
        <end position="287"/>
    </location>
</feature>
<keyword evidence="3" id="KW-1185">Reference proteome</keyword>
<reference evidence="2 3" key="1">
    <citation type="journal article" date="2020" name="Fungal Divers.">
        <title>Resolving the Mortierellaceae phylogeny through synthesis of multi-gene phylogenetics and phylogenomics.</title>
        <authorList>
            <person name="Vandepol N."/>
            <person name="Liber J."/>
            <person name="Desiro A."/>
            <person name="Na H."/>
            <person name="Kennedy M."/>
            <person name="Barry K."/>
            <person name="Grigoriev I.V."/>
            <person name="Miller A.N."/>
            <person name="O'Donnell K."/>
            <person name="Stajich J.E."/>
            <person name="Bonito G."/>
        </authorList>
    </citation>
    <scope>NUCLEOTIDE SEQUENCE [LARGE SCALE GENOMIC DNA]</scope>
    <source>
        <strain evidence="2 3">AD045</strain>
    </source>
</reference>
<evidence type="ECO:0000313" key="2">
    <source>
        <dbReference type="EMBL" id="KAG0288427.1"/>
    </source>
</evidence>
<feature type="compositionally biased region" description="Low complexity" evidence="1">
    <location>
        <begin position="379"/>
        <end position="403"/>
    </location>
</feature>
<name>A0ABQ7K0Q4_9FUNG</name>
<feature type="compositionally biased region" description="Low complexity" evidence="1">
    <location>
        <begin position="288"/>
        <end position="307"/>
    </location>
</feature>
<feature type="compositionally biased region" description="Low complexity" evidence="1">
    <location>
        <begin position="96"/>
        <end position="108"/>
    </location>
</feature>
<accession>A0ABQ7K0Q4</accession>
<feature type="region of interest" description="Disordered" evidence="1">
    <location>
        <begin position="261"/>
        <end position="404"/>
    </location>
</feature>
<feature type="region of interest" description="Disordered" evidence="1">
    <location>
        <begin position="158"/>
        <end position="191"/>
    </location>
</feature>
<feature type="compositionally biased region" description="Polar residues" evidence="1">
    <location>
        <begin position="321"/>
        <end position="332"/>
    </location>
</feature>
<feature type="region of interest" description="Disordered" evidence="1">
    <location>
        <begin position="426"/>
        <end position="477"/>
    </location>
</feature>
<organism evidence="2 3">
    <name type="scientific">Linnemannia gamsii</name>
    <dbReference type="NCBI Taxonomy" id="64522"/>
    <lineage>
        <taxon>Eukaryota</taxon>
        <taxon>Fungi</taxon>
        <taxon>Fungi incertae sedis</taxon>
        <taxon>Mucoromycota</taxon>
        <taxon>Mortierellomycotina</taxon>
        <taxon>Mortierellomycetes</taxon>
        <taxon>Mortierellales</taxon>
        <taxon>Mortierellaceae</taxon>
        <taxon>Linnemannia</taxon>
    </lineage>
</organism>
<feature type="region of interest" description="Disordered" evidence="1">
    <location>
        <begin position="1"/>
        <end position="145"/>
    </location>
</feature>
<feature type="compositionally biased region" description="Low complexity" evidence="1">
    <location>
        <begin position="35"/>
        <end position="82"/>
    </location>
</feature>
<evidence type="ECO:0000313" key="3">
    <source>
        <dbReference type="Proteomes" id="UP001194696"/>
    </source>
</evidence>
<feature type="compositionally biased region" description="Low complexity" evidence="1">
    <location>
        <begin position="433"/>
        <end position="466"/>
    </location>
</feature>
<protein>
    <submittedName>
        <fullName evidence="2">Uncharacterized protein</fullName>
    </submittedName>
</protein>
<feature type="compositionally biased region" description="Polar residues" evidence="1">
    <location>
        <begin position="158"/>
        <end position="173"/>
    </location>
</feature>
<feature type="compositionally biased region" description="Polar residues" evidence="1">
    <location>
        <begin position="467"/>
        <end position="477"/>
    </location>
</feature>
<comment type="caution">
    <text evidence="2">The sequence shown here is derived from an EMBL/GenBank/DDBJ whole genome shotgun (WGS) entry which is preliminary data.</text>
</comment>
<sequence>MSAVAQPSIDKFMITGKKPSMATRKASETKPLIKPTPSSTSSGISSNGPTSPTSKSVAAATTAAINSNTSTISTLPKTSPTKPKQKQLKPIPKPSPTATSSSSSSFPSPNKPPSTPSTPVKRRAVIFPSKKMSPSPSSPARVKPTTYFGLLPPPVLSTINHNSEDSSPLTKNTAVKARPGSSVSQSPFYSAPTHAGVKKMVRIGEPIPESKDALATFAKRTTLSSSSALVARNTVANTLNSAAIDTKAPLTEDVSPQILKTKSSLKELNPATGVAATTKTRSETPAATTNISSNKSSTSKSSPVVPTEISGRVIKIKSSLPAKSNSTSTTAPKTAAVTSSGTGSSEVKKRVSKPTKAPPILPDTKNATQAASKPKSHLPVPKISIVAPVKPKIKPKPSNSSSKMVDLGLSATTATASAATIVPKNKTASKDATTSSPSKCSTTPKAPRSSSAITTTSPTTITNPSSKDNNTPASKLSKSLTISTAAFKTKAKDKEKDTLPQATATTALIGTTEDIPWTHPPDPNHSDHHINSRHFPPTSTATNTPLHPLPASAPTSHLQPYHFNITGSNPRPKRLLELDLQEKCENCNTLHINENDSPYYYHHSHHFLCRNPLHPTPKEQYLAQIRDSSRPQKRQRISDVSNSAAIAGKSYEVFGQTAFEQALATMSFKHPTFTSYTKP</sequence>
<feature type="compositionally biased region" description="Low complexity" evidence="1">
    <location>
        <begin position="128"/>
        <end position="139"/>
    </location>
</feature>
<feature type="region of interest" description="Disordered" evidence="1">
    <location>
        <begin position="510"/>
        <end position="558"/>
    </location>
</feature>
<evidence type="ECO:0000256" key="1">
    <source>
        <dbReference type="SAM" id="MobiDB-lite"/>
    </source>
</evidence>
<dbReference type="Proteomes" id="UP001194696">
    <property type="component" value="Unassembled WGS sequence"/>
</dbReference>